<dbReference type="RefSeq" id="WP_184203542.1">
    <property type="nucleotide sequence ID" value="NZ_JACHGW010000007.1"/>
</dbReference>
<gene>
    <name evidence="2" type="ORF">HNQ39_005283</name>
</gene>
<dbReference type="InterPro" id="IPR037473">
    <property type="entry name" value="Lcp-like"/>
</dbReference>
<proteinExistence type="predicted"/>
<dbReference type="AlphaFoldDB" id="A0A7W9W943"/>
<name>A0A7W9W943_ARMRO</name>
<comment type="caution">
    <text evidence="2">The sequence shown here is derived from an EMBL/GenBank/DDBJ whole genome shotgun (WGS) entry which is preliminary data.</text>
</comment>
<feature type="region of interest" description="Disordered" evidence="1">
    <location>
        <begin position="1"/>
        <end position="24"/>
    </location>
</feature>
<organism evidence="2 3">
    <name type="scientific">Armatimonas rosea</name>
    <dbReference type="NCBI Taxonomy" id="685828"/>
    <lineage>
        <taxon>Bacteria</taxon>
        <taxon>Bacillati</taxon>
        <taxon>Armatimonadota</taxon>
        <taxon>Armatimonadia</taxon>
        <taxon>Armatimonadales</taxon>
        <taxon>Armatimonadaceae</taxon>
        <taxon>Armatimonas</taxon>
    </lineage>
</organism>
<sequence>MTPKQAALAQARTRPITPRKTPPSWLDFEQLQRAGDFQKRHSAFIQQVLGTSSLAATFAARDIAPILMQTERLPKDFTARMQETVALMNRVMARFTSRDEFLKNNYREAVSLGELHRQVGESVRGAVRWDPRERLPMNQQAFAFVLYTFAWWPVEALITRKLVDPAKDEKDLDAWLHYWSVLGYGMGLDRELLPLSYAVAREQVVALRQAQYLPSSTPRPEGIPTLLGGHVRFLATMLATKPGGPVPEKATVDKLIPFAAQALLGMIALSPGLSEALGLEKDALAQLIRFAQREVARLPESFLAGCRPVRPLLPWSLAYAGLHRTGAFHRRFPAGHPSVG</sequence>
<reference evidence="2 3" key="1">
    <citation type="submission" date="2020-08" db="EMBL/GenBank/DDBJ databases">
        <title>Genomic Encyclopedia of Type Strains, Phase IV (KMG-IV): sequencing the most valuable type-strain genomes for metagenomic binning, comparative biology and taxonomic classification.</title>
        <authorList>
            <person name="Goeker M."/>
        </authorList>
    </citation>
    <scope>NUCLEOTIDE SEQUENCE [LARGE SCALE GENOMIC DNA]</scope>
    <source>
        <strain evidence="2 3">DSM 23562</strain>
    </source>
</reference>
<dbReference type="PANTHER" id="PTHR37539">
    <property type="entry name" value="SECRETED PROTEIN-RELATED"/>
    <property type="match status" value="1"/>
</dbReference>
<dbReference type="EMBL" id="JACHGW010000007">
    <property type="protein sequence ID" value="MBB6053448.1"/>
    <property type="molecule type" value="Genomic_DNA"/>
</dbReference>
<protein>
    <recommendedName>
        <fullName evidence="4">ER-bound oxygenase mpaB/mpaB'/Rubber oxygenase catalytic domain-containing protein</fullName>
    </recommendedName>
</protein>
<evidence type="ECO:0000313" key="2">
    <source>
        <dbReference type="EMBL" id="MBB6053448.1"/>
    </source>
</evidence>
<evidence type="ECO:0000256" key="1">
    <source>
        <dbReference type="SAM" id="MobiDB-lite"/>
    </source>
</evidence>
<feature type="compositionally biased region" description="Low complexity" evidence="1">
    <location>
        <begin position="12"/>
        <end position="23"/>
    </location>
</feature>
<dbReference type="PANTHER" id="PTHR37539:SF1">
    <property type="entry name" value="ER-BOUND OXYGENASE MPAB_MPAB'_RUBBER OXYGENASE CATALYTIC DOMAIN-CONTAINING PROTEIN"/>
    <property type="match status" value="1"/>
</dbReference>
<evidence type="ECO:0008006" key="4">
    <source>
        <dbReference type="Google" id="ProtNLM"/>
    </source>
</evidence>
<evidence type="ECO:0000313" key="3">
    <source>
        <dbReference type="Proteomes" id="UP000520814"/>
    </source>
</evidence>
<dbReference type="Proteomes" id="UP000520814">
    <property type="component" value="Unassembled WGS sequence"/>
</dbReference>
<accession>A0A7W9W943</accession>
<keyword evidence="3" id="KW-1185">Reference proteome</keyword>